<dbReference type="Gene3D" id="3.20.20.120">
    <property type="entry name" value="Enolase-like C-terminal domain"/>
    <property type="match status" value="1"/>
</dbReference>
<dbReference type="Proteomes" id="UP001138921">
    <property type="component" value="Unassembled WGS sequence"/>
</dbReference>
<gene>
    <name evidence="5" type="ORF">J1C56_28285</name>
</gene>
<dbReference type="EMBL" id="JAFLWW010000012">
    <property type="protein sequence ID" value="MBT1159474.1"/>
    <property type="molecule type" value="Genomic_DNA"/>
</dbReference>
<dbReference type="Pfam" id="PF13378">
    <property type="entry name" value="MR_MLE_C"/>
    <property type="match status" value="1"/>
</dbReference>
<dbReference type="PANTHER" id="PTHR13794">
    <property type="entry name" value="ENOLASE SUPERFAMILY, MANDELATE RACEMASE"/>
    <property type="match status" value="1"/>
</dbReference>
<reference evidence="5" key="1">
    <citation type="journal article" date="2021" name="Microorganisms">
        <title>Phylogenomic Reconstruction and Metabolic Potential of the Genus Aminobacter.</title>
        <authorList>
            <person name="Artuso I."/>
            <person name="Turrini P."/>
            <person name="Pirolo M."/>
            <person name="Lugli G.A."/>
            <person name="Ventura M."/>
            <person name="Visca P."/>
        </authorList>
    </citation>
    <scope>NUCLEOTIDE SEQUENCE</scope>
    <source>
        <strain evidence="5">LMG 26462</strain>
    </source>
</reference>
<sequence>MKITALKTRLTDVPFSKPITTAIHNMRSVGCLLVYLETDVGLVGQSYIFTLNAVRLKAFDEMVRGFSHRIVGQDPHYVTAINSAIWSEINPTGYAGVTISALSVLDTACWDLVGKSAERPLHHLFGACRDRIRTYASGGLWLSQSIDELVNEAATFLNQGFRAMKVRVGNKDPRMDFERVKAVREAVGPSIEILTDANQALTPKQAIRLGRMLEELDIGWLEEPVSVHDLVGQAEVRNALDMPIASGETEWTRFGIRNTIEARAADVLMPDLQRIGGLTEMRRVAALAESYCLPISTHIFTEHSLCIAGSAANCISVEHMPWYAPLFREEMEIKDGDILIPTRPGTGFMFDEAAVERFAID</sequence>
<evidence type="ECO:0000256" key="1">
    <source>
        <dbReference type="ARBA" id="ARBA00001946"/>
    </source>
</evidence>
<dbReference type="Gene3D" id="3.30.390.10">
    <property type="entry name" value="Enolase-like, N-terminal domain"/>
    <property type="match status" value="1"/>
</dbReference>
<dbReference type="SUPFAM" id="SSF54826">
    <property type="entry name" value="Enolase N-terminal domain-like"/>
    <property type="match status" value="1"/>
</dbReference>
<feature type="domain" description="Mandelate racemase/muconate lactonizing enzyme C-terminal" evidence="4">
    <location>
        <begin position="146"/>
        <end position="243"/>
    </location>
</feature>
<reference evidence="5" key="2">
    <citation type="submission" date="2021-03" db="EMBL/GenBank/DDBJ databases">
        <authorList>
            <person name="Artuso I."/>
            <person name="Turrini P."/>
            <person name="Pirolo M."/>
            <person name="Lugli G.A."/>
            <person name="Ventura M."/>
            <person name="Visca P."/>
        </authorList>
    </citation>
    <scope>NUCLEOTIDE SEQUENCE</scope>
    <source>
        <strain evidence="5">LMG 26462</strain>
    </source>
</reference>
<proteinExistence type="predicted"/>
<evidence type="ECO:0000313" key="6">
    <source>
        <dbReference type="Proteomes" id="UP001138921"/>
    </source>
</evidence>
<evidence type="ECO:0000256" key="2">
    <source>
        <dbReference type="ARBA" id="ARBA00022723"/>
    </source>
</evidence>
<keyword evidence="2" id="KW-0479">Metal-binding</keyword>
<dbReference type="InterPro" id="IPR046945">
    <property type="entry name" value="RHMD-like"/>
</dbReference>
<dbReference type="GO" id="GO:0009063">
    <property type="term" value="P:amino acid catabolic process"/>
    <property type="evidence" value="ECO:0007669"/>
    <property type="project" value="InterPro"/>
</dbReference>
<protein>
    <submittedName>
        <fullName evidence="5">Mandelate racemase/muconate lactonizing enzyme family protein</fullName>
    </submittedName>
</protein>
<dbReference type="PROSITE" id="PS00909">
    <property type="entry name" value="MR_MLE_2"/>
    <property type="match status" value="1"/>
</dbReference>
<dbReference type="InterPro" id="IPR018110">
    <property type="entry name" value="Mandel_Rmase/mucon_lact_enz_CS"/>
</dbReference>
<dbReference type="AlphaFoldDB" id="A0A9X1AGC0"/>
<comment type="caution">
    <text evidence="5">The sequence shown here is derived from an EMBL/GenBank/DDBJ whole genome shotgun (WGS) entry which is preliminary data.</text>
</comment>
<dbReference type="GO" id="GO:0000287">
    <property type="term" value="F:magnesium ion binding"/>
    <property type="evidence" value="ECO:0007669"/>
    <property type="project" value="UniProtKB-ARBA"/>
</dbReference>
<dbReference type="SMART" id="SM00922">
    <property type="entry name" value="MR_MLE"/>
    <property type="match status" value="1"/>
</dbReference>
<evidence type="ECO:0000256" key="3">
    <source>
        <dbReference type="ARBA" id="ARBA00022842"/>
    </source>
</evidence>
<dbReference type="SFLD" id="SFLDG00179">
    <property type="entry name" value="mandelate_racemase"/>
    <property type="match status" value="1"/>
</dbReference>
<accession>A0A9X1AGC0</accession>
<dbReference type="GO" id="GO:0016052">
    <property type="term" value="P:carbohydrate catabolic process"/>
    <property type="evidence" value="ECO:0007669"/>
    <property type="project" value="TreeGrafter"/>
</dbReference>
<dbReference type="RefSeq" id="WP_214393325.1">
    <property type="nucleotide sequence ID" value="NZ_JAFLWW010000012.1"/>
</dbReference>
<dbReference type="SFLD" id="SFLDS00001">
    <property type="entry name" value="Enolase"/>
    <property type="match status" value="1"/>
</dbReference>
<dbReference type="InterPro" id="IPR036849">
    <property type="entry name" value="Enolase-like_C_sf"/>
</dbReference>
<keyword evidence="3" id="KW-0460">Magnesium</keyword>
<name>A0A9X1AGC0_9HYPH</name>
<dbReference type="GO" id="GO:0016836">
    <property type="term" value="F:hydro-lyase activity"/>
    <property type="evidence" value="ECO:0007669"/>
    <property type="project" value="TreeGrafter"/>
</dbReference>
<dbReference type="CDD" id="cd03316">
    <property type="entry name" value="MR_like"/>
    <property type="match status" value="1"/>
</dbReference>
<dbReference type="InterPro" id="IPR029065">
    <property type="entry name" value="Enolase_C-like"/>
</dbReference>
<keyword evidence="6" id="KW-1185">Reference proteome</keyword>
<dbReference type="SUPFAM" id="SSF51604">
    <property type="entry name" value="Enolase C-terminal domain-like"/>
    <property type="match status" value="1"/>
</dbReference>
<dbReference type="Pfam" id="PF02746">
    <property type="entry name" value="MR_MLE_N"/>
    <property type="match status" value="1"/>
</dbReference>
<evidence type="ECO:0000313" key="5">
    <source>
        <dbReference type="EMBL" id="MBT1159474.1"/>
    </source>
</evidence>
<organism evidence="5 6">
    <name type="scientific">Aminobacter anthyllidis</name>
    <dbReference type="NCBI Taxonomy" id="1035067"/>
    <lineage>
        <taxon>Bacteria</taxon>
        <taxon>Pseudomonadati</taxon>
        <taxon>Pseudomonadota</taxon>
        <taxon>Alphaproteobacteria</taxon>
        <taxon>Hyphomicrobiales</taxon>
        <taxon>Phyllobacteriaceae</taxon>
        <taxon>Aminobacter</taxon>
    </lineage>
</organism>
<dbReference type="InterPro" id="IPR013341">
    <property type="entry name" value="Mandelate_racemase_N_dom"/>
</dbReference>
<evidence type="ECO:0000259" key="4">
    <source>
        <dbReference type="SMART" id="SM00922"/>
    </source>
</evidence>
<dbReference type="PANTHER" id="PTHR13794:SF58">
    <property type="entry name" value="MITOCHONDRIAL ENOLASE SUPERFAMILY MEMBER 1"/>
    <property type="match status" value="1"/>
</dbReference>
<comment type="cofactor">
    <cofactor evidence="1">
        <name>Mg(2+)</name>
        <dbReference type="ChEBI" id="CHEBI:18420"/>
    </cofactor>
</comment>
<dbReference type="InterPro" id="IPR013342">
    <property type="entry name" value="Mandelate_racemase_C"/>
</dbReference>
<dbReference type="InterPro" id="IPR029017">
    <property type="entry name" value="Enolase-like_N"/>
</dbReference>